<dbReference type="Gene3D" id="3.30.450.20">
    <property type="entry name" value="PAS domain"/>
    <property type="match status" value="2"/>
</dbReference>
<dbReference type="InterPro" id="IPR052162">
    <property type="entry name" value="Sensor_kinase/Photoreceptor"/>
</dbReference>
<dbReference type="PROSITE" id="PS50113">
    <property type="entry name" value="PAC"/>
    <property type="match status" value="2"/>
</dbReference>
<dbReference type="SUPFAM" id="SSF47384">
    <property type="entry name" value="Homodimeric domain of signal transducing histidine kinase"/>
    <property type="match status" value="1"/>
</dbReference>
<dbReference type="CDD" id="cd16921">
    <property type="entry name" value="HATPase_FilI-like"/>
    <property type="match status" value="1"/>
</dbReference>
<feature type="domain" description="PAC" evidence="10">
    <location>
        <begin position="263"/>
        <end position="313"/>
    </location>
</feature>
<reference evidence="11 12" key="1">
    <citation type="submission" date="2019-09" db="EMBL/GenBank/DDBJ databases">
        <authorList>
            <person name="Depoorter E."/>
        </authorList>
    </citation>
    <scope>NUCLEOTIDE SEQUENCE [LARGE SCALE GENOMIC DNA]</scope>
    <source>
        <strain evidence="11 12">R-17378</strain>
    </source>
</reference>
<comment type="catalytic activity">
    <reaction evidence="1">
        <text>ATP + protein L-histidine = ADP + protein N-phospho-L-histidine.</text>
        <dbReference type="EC" id="2.7.13.3"/>
    </reaction>
</comment>
<dbReference type="GO" id="GO:0016301">
    <property type="term" value="F:kinase activity"/>
    <property type="evidence" value="ECO:0007669"/>
    <property type="project" value="UniProtKB-KW"/>
</dbReference>
<dbReference type="PRINTS" id="PR00344">
    <property type="entry name" value="BCTRLSENSOR"/>
</dbReference>
<keyword evidence="7" id="KW-0472">Membrane</keyword>
<evidence type="ECO:0000313" key="11">
    <source>
        <dbReference type="EMBL" id="VWD38419.1"/>
    </source>
</evidence>
<name>A0ABY6Y9T1_9BURK</name>
<keyword evidence="6" id="KW-0175">Coiled coil</keyword>
<evidence type="ECO:0000256" key="4">
    <source>
        <dbReference type="ARBA" id="ARBA00022679"/>
    </source>
</evidence>
<evidence type="ECO:0000259" key="8">
    <source>
        <dbReference type="PROSITE" id="PS50109"/>
    </source>
</evidence>
<evidence type="ECO:0000256" key="1">
    <source>
        <dbReference type="ARBA" id="ARBA00000085"/>
    </source>
</evidence>
<dbReference type="CDD" id="cd00082">
    <property type="entry name" value="HisKA"/>
    <property type="match status" value="1"/>
</dbReference>
<dbReference type="InterPro" id="IPR036890">
    <property type="entry name" value="HATPase_C_sf"/>
</dbReference>
<dbReference type="EC" id="2.7.13.3" evidence="2"/>
<dbReference type="Gene3D" id="3.30.565.10">
    <property type="entry name" value="Histidine kinase-like ATPase, C-terminal domain"/>
    <property type="match status" value="1"/>
</dbReference>
<accession>A0ABY6Y9T1</accession>
<dbReference type="InterPro" id="IPR035965">
    <property type="entry name" value="PAS-like_dom_sf"/>
</dbReference>
<feature type="coiled-coil region" evidence="6">
    <location>
        <begin position="127"/>
        <end position="200"/>
    </location>
</feature>
<dbReference type="InterPro" id="IPR005467">
    <property type="entry name" value="His_kinase_dom"/>
</dbReference>
<comment type="caution">
    <text evidence="11">The sequence shown here is derived from an EMBL/GenBank/DDBJ whole genome shotgun (WGS) entry which is preliminary data.</text>
</comment>
<dbReference type="Gene3D" id="1.10.287.130">
    <property type="match status" value="1"/>
</dbReference>
<feature type="transmembrane region" description="Helical" evidence="7">
    <location>
        <begin position="63"/>
        <end position="86"/>
    </location>
</feature>
<proteinExistence type="predicted"/>
<dbReference type="NCBIfam" id="TIGR00229">
    <property type="entry name" value="sensory_box"/>
    <property type="match status" value="2"/>
</dbReference>
<keyword evidence="4" id="KW-0808">Transferase</keyword>
<dbReference type="SMART" id="SM00388">
    <property type="entry name" value="HisKA"/>
    <property type="match status" value="1"/>
</dbReference>
<dbReference type="Proteomes" id="UP000494120">
    <property type="component" value="Unassembled WGS sequence"/>
</dbReference>
<evidence type="ECO:0000256" key="6">
    <source>
        <dbReference type="SAM" id="Coils"/>
    </source>
</evidence>
<dbReference type="InterPro" id="IPR036097">
    <property type="entry name" value="HisK_dim/P_sf"/>
</dbReference>
<dbReference type="InterPro" id="IPR013656">
    <property type="entry name" value="PAS_4"/>
</dbReference>
<dbReference type="Pfam" id="PF08448">
    <property type="entry name" value="PAS_4"/>
    <property type="match status" value="1"/>
</dbReference>
<dbReference type="SMART" id="SM00091">
    <property type="entry name" value="PAS"/>
    <property type="match status" value="2"/>
</dbReference>
<dbReference type="PROSITE" id="PS50109">
    <property type="entry name" value="HIS_KIN"/>
    <property type="match status" value="1"/>
</dbReference>
<evidence type="ECO:0000256" key="5">
    <source>
        <dbReference type="ARBA" id="ARBA00022777"/>
    </source>
</evidence>
<evidence type="ECO:0000256" key="3">
    <source>
        <dbReference type="ARBA" id="ARBA00022553"/>
    </source>
</evidence>
<dbReference type="InterPro" id="IPR000700">
    <property type="entry name" value="PAS-assoc_C"/>
</dbReference>
<evidence type="ECO:0000256" key="2">
    <source>
        <dbReference type="ARBA" id="ARBA00012438"/>
    </source>
</evidence>
<dbReference type="Pfam" id="PF25487">
    <property type="entry name" value="ETR1_N"/>
    <property type="match status" value="1"/>
</dbReference>
<dbReference type="PANTHER" id="PTHR43304:SF1">
    <property type="entry name" value="PAC DOMAIN-CONTAINING PROTEIN"/>
    <property type="match status" value="1"/>
</dbReference>
<dbReference type="EMBL" id="CABVQG010000051">
    <property type="protein sequence ID" value="VWD38419.1"/>
    <property type="molecule type" value="Genomic_DNA"/>
</dbReference>
<dbReference type="PANTHER" id="PTHR43304">
    <property type="entry name" value="PHYTOCHROME-LIKE PROTEIN CPH1"/>
    <property type="match status" value="1"/>
</dbReference>
<dbReference type="CDD" id="cd00130">
    <property type="entry name" value="PAS"/>
    <property type="match status" value="2"/>
</dbReference>
<protein>
    <recommendedName>
        <fullName evidence="2">histidine kinase</fullName>
        <ecNumber evidence="2">2.7.13.3</ecNumber>
    </recommendedName>
</protein>
<dbReference type="InterPro" id="IPR000014">
    <property type="entry name" value="PAS"/>
</dbReference>
<evidence type="ECO:0000313" key="12">
    <source>
        <dbReference type="Proteomes" id="UP000494120"/>
    </source>
</evidence>
<dbReference type="SMART" id="SM00387">
    <property type="entry name" value="HATPase_c"/>
    <property type="match status" value="1"/>
</dbReference>
<evidence type="ECO:0000256" key="7">
    <source>
        <dbReference type="SAM" id="Phobius"/>
    </source>
</evidence>
<keyword evidence="12" id="KW-1185">Reference proteome</keyword>
<dbReference type="Pfam" id="PF13426">
    <property type="entry name" value="PAS_9"/>
    <property type="match status" value="1"/>
</dbReference>
<organism evidence="11 12">
    <name type="scientific">Burkholderia aenigmatica</name>
    <dbReference type="NCBI Taxonomy" id="2015348"/>
    <lineage>
        <taxon>Bacteria</taxon>
        <taxon>Pseudomonadati</taxon>
        <taxon>Pseudomonadota</taxon>
        <taxon>Betaproteobacteria</taxon>
        <taxon>Burkholderiales</taxon>
        <taxon>Burkholderiaceae</taxon>
        <taxon>Burkholderia</taxon>
        <taxon>Burkholderia cepacia complex</taxon>
    </lineage>
</organism>
<dbReference type="Pfam" id="PF00512">
    <property type="entry name" value="HisKA"/>
    <property type="match status" value="1"/>
</dbReference>
<dbReference type="Pfam" id="PF02518">
    <property type="entry name" value="HATPase_c"/>
    <property type="match status" value="1"/>
</dbReference>
<keyword evidence="7" id="KW-1133">Transmembrane helix</keyword>
<dbReference type="SUPFAM" id="SSF55874">
    <property type="entry name" value="ATPase domain of HSP90 chaperone/DNA topoisomerase II/histidine kinase"/>
    <property type="match status" value="1"/>
</dbReference>
<evidence type="ECO:0000259" key="9">
    <source>
        <dbReference type="PROSITE" id="PS50112"/>
    </source>
</evidence>
<feature type="transmembrane region" description="Helical" evidence="7">
    <location>
        <begin position="27"/>
        <end position="51"/>
    </location>
</feature>
<keyword evidence="5 11" id="KW-0418">Kinase</keyword>
<dbReference type="InterPro" id="IPR004358">
    <property type="entry name" value="Sig_transdc_His_kin-like_C"/>
</dbReference>
<sequence length="675" mass="75666">METIAQFFAASGFVPHGYCLQWSPGLIWSYVIADAIIALSYYSIPVALWIFARRRTDLPFSWLFLMFAVFILACGTTHLISILDIWQPVYWLDASVKTLTAAASLATAIVIWPLMPKALALPSPMQLDQANRDLVREIAARQEAENQLRALTHELERRVATRTAEFESVNEALRRKVAEHERAELAIRDSQQQLQSIVDNAATVISVKQADRRYALVNRRFENVFHVRRQEAFGKTDEQLFPAERAAAYRQADDRVLAGEVVETEETVLLGEQPQTFLSVRFPIRDSAGRIVSIGGMSTDISERKRAEERLRLVVEASPNAMVMVNRSGQIVLVNSQTERVFGYSRDDLIGRSIETLVPARLRDQHPDHRAAFFAAPKSRPMGAGRHLSGLRSDGTELPVEIGLNPIETDEGMFVLAAIVDITERKRAEEALRERTDELARSNRDLEQFAYVASHDLQEPLRAVAGPLQLLQRRYQGQLDARADEYIGHAVEGATRMQALIEDLLTYSRVGRSDNPFQPMVCAAALDSALNNLAVALEEAGADVHRGFLPAVQAIPSQLTLLFQNLVGNAVKFRRKEAPLQIRIGAEPCADGWLFRVEDNGIGIDAQYFERIFLIFQRLHTRRDYPGTGIGLALCKRIVERHGGRIWVESEPGKGTRFLFTLPRAAQTDPNAEVV</sequence>
<feature type="domain" description="PAS" evidence="9">
    <location>
        <begin position="307"/>
        <end position="359"/>
    </location>
</feature>
<evidence type="ECO:0000259" key="10">
    <source>
        <dbReference type="PROSITE" id="PS50113"/>
    </source>
</evidence>
<keyword evidence="3" id="KW-0597">Phosphoprotein</keyword>
<feature type="domain" description="PAC" evidence="10">
    <location>
        <begin position="384"/>
        <end position="434"/>
    </location>
</feature>
<dbReference type="RefSeq" id="WP_240202671.1">
    <property type="nucleotide sequence ID" value="NZ_CABVQG010000051.1"/>
</dbReference>
<dbReference type="PROSITE" id="PS50112">
    <property type="entry name" value="PAS"/>
    <property type="match status" value="2"/>
</dbReference>
<feature type="domain" description="Histidine kinase" evidence="8">
    <location>
        <begin position="452"/>
        <end position="666"/>
    </location>
</feature>
<dbReference type="InterPro" id="IPR003594">
    <property type="entry name" value="HATPase_dom"/>
</dbReference>
<feature type="domain" description="PAS" evidence="9">
    <location>
        <begin position="190"/>
        <end position="260"/>
    </location>
</feature>
<dbReference type="InterPro" id="IPR058544">
    <property type="entry name" value="ETR1_N"/>
</dbReference>
<keyword evidence="7" id="KW-0812">Transmembrane</keyword>
<gene>
    <name evidence="11" type="ORF">BLA17378_07854</name>
</gene>
<dbReference type="InterPro" id="IPR003661">
    <property type="entry name" value="HisK_dim/P_dom"/>
</dbReference>
<dbReference type="SUPFAM" id="SSF55785">
    <property type="entry name" value="PYP-like sensor domain (PAS domain)"/>
    <property type="match status" value="2"/>
</dbReference>